<organism evidence="1 2">
    <name type="scientific">Fictibacillus barbaricus</name>
    <dbReference type="NCBI Taxonomy" id="182136"/>
    <lineage>
        <taxon>Bacteria</taxon>
        <taxon>Bacillati</taxon>
        <taxon>Bacillota</taxon>
        <taxon>Bacilli</taxon>
        <taxon>Bacillales</taxon>
        <taxon>Fictibacillaceae</taxon>
        <taxon>Fictibacillus</taxon>
    </lineage>
</organism>
<dbReference type="EMBL" id="JAVDWA010000002">
    <property type="protein sequence ID" value="MDR7072713.1"/>
    <property type="molecule type" value="Genomic_DNA"/>
</dbReference>
<protein>
    <submittedName>
        <fullName evidence="1">Uncharacterized protein</fullName>
    </submittedName>
</protein>
<comment type="caution">
    <text evidence="1">The sequence shown here is derived from an EMBL/GenBank/DDBJ whole genome shotgun (WGS) entry which is preliminary data.</text>
</comment>
<reference evidence="1 2" key="1">
    <citation type="submission" date="2023-07" db="EMBL/GenBank/DDBJ databases">
        <title>Sorghum-associated microbial communities from plants grown in Nebraska, USA.</title>
        <authorList>
            <person name="Schachtman D."/>
        </authorList>
    </citation>
    <scope>NUCLEOTIDE SEQUENCE [LARGE SCALE GENOMIC DNA]</scope>
    <source>
        <strain evidence="1 2">BE211</strain>
    </source>
</reference>
<dbReference type="Pfam" id="PF14173">
    <property type="entry name" value="ComGG"/>
    <property type="match status" value="1"/>
</dbReference>
<name>A0ABU1TZR3_9BACL</name>
<evidence type="ECO:0000313" key="1">
    <source>
        <dbReference type="EMBL" id="MDR7072713.1"/>
    </source>
</evidence>
<sequence length="120" mass="14344">MIYPLIVTLSFIVLLFFGYLTERVFSERQFVYFEEDVRREERLSRDALEKTLELLQASNSSFSEEYYFTWQEGNVKVTVNESNTDERLIEIEAVTIHQHTKNVEVYYNVSQNRVTKWVEG</sequence>
<gene>
    <name evidence="1" type="ORF">J2X07_001690</name>
</gene>
<evidence type="ECO:0000313" key="2">
    <source>
        <dbReference type="Proteomes" id="UP001258181"/>
    </source>
</evidence>
<accession>A0ABU1TZR3</accession>
<dbReference type="Proteomes" id="UP001258181">
    <property type="component" value="Unassembled WGS sequence"/>
</dbReference>
<dbReference type="InterPro" id="IPR020372">
    <property type="entry name" value="Competence_ComGG"/>
</dbReference>
<keyword evidence="2" id="KW-1185">Reference proteome</keyword>
<dbReference type="RefSeq" id="WP_310258001.1">
    <property type="nucleotide sequence ID" value="NZ_JAVDWA010000002.1"/>
</dbReference>
<proteinExistence type="predicted"/>